<evidence type="ECO:0000256" key="1">
    <source>
        <dbReference type="SAM" id="MobiDB-lite"/>
    </source>
</evidence>
<dbReference type="GO" id="GO:0006355">
    <property type="term" value="P:regulation of DNA-templated transcription"/>
    <property type="evidence" value="ECO:0007669"/>
    <property type="project" value="InterPro"/>
</dbReference>
<reference evidence="3" key="1">
    <citation type="submission" date="2020-01" db="EMBL/GenBank/DDBJ databases">
        <title>Genome sequence of Kobresia littledalei, the first chromosome-level genome in the family Cyperaceae.</title>
        <authorList>
            <person name="Qu G."/>
        </authorList>
    </citation>
    <scope>NUCLEOTIDE SEQUENCE</scope>
    <source>
        <strain evidence="3">C.B.Clarke</strain>
        <tissue evidence="3">Leaf</tissue>
    </source>
</reference>
<protein>
    <submittedName>
        <fullName evidence="3">Protein FAR1-RELATED SEQUENCE 5-like protein</fullName>
    </submittedName>
</protein>
<dbReference type="Pfam" id="PF00320">
    <property type="entry name" value="GATA"/>
    <property type="match status" value="1"/>
</dbReference>
<dbReference type="Proteomes" id="UP000623129">
    <property type="component" value="Unassembled WGS sequence"/>
</dbReference>
<dbReference type="GO" id="GO:0008270">
    <property type="term" value="F:zinc ion binding"/>
    <property type="evidence" value="ECO:0007669"/>
    <property type="project" value="InterPro"/>
</dbReference>
<dbReference type="InterPro" id="IPR045280">
    <property type="entry name" value="TIFY-like"/>
</dbReference>
<organism evidence="3 4">
    <name type="scientific">Carex littledalei</name>
    <dbReference type="NCBI Taxonomy" id="544730"/>
    <lineage>
        <taxon>Eukaryota</taxon>
        <taxon>Viridiplantae</taxon>
        <taxon>Streptophyta</taxon>
        <taxon>Embryophyta</taxon>
        <taxon>Tracheophyta</taxon>
        <taxon>Spermatophyta</taxon>
        <taxon>Magnoliopsida</taxon>
        <taxon>Liliopsida</taxon>
        <taxon>Poales</taxon>
        <taxon>Cyperaceae</taxon>
        <taxon>Cyperoideae</taxon>
        <taxon>Cariceae</taxon>
        <taxon>Carex</taxon>
        <taxon>Carex subgen. Euthyceras</taxon>
    </lineage>
</organism>
<evidence type="ECO:0000313" key="3">
    <source>
        <dbReference type="EMBL" id="KAF3323460.1"/>
    </source>
</evidence>
<feature type="region of interest" description="Disordered" evidence="1">
    <location>
        <begin position="1"/>
        <end position="30"/>
    </location>
</feature>
<dbReference type="PANTHER" id="PTHR46125">
    <property type="entry name" value="GATA TRANSCRIPTION FACTOR 28"/>
    <property type="match status" value="1"/>
</dbReference>
<dbReference type="EMBL" id="SWLB01000023">
    <property type="protein sequence ID" value="KAF3323460.1"/>
    <property type="molecule type" value="Genomic_DNA"/>
</dbReference>
<accession>A0A833VF25</accession>
<gene>
    <name evidence="3" type="ORF">FCM35_KLT12191</name>
</gene>
<dbReference type="InterPro" id="IPR000679">
    <property type="entry name" value="Znf_GATA"/>
</dbReference>
<name>A0A833VF25_9POAL</name>
<sequence>MLHIVPADDSGGEQQLQEQDLDYPRNNGDESVEAQNRCLRCGITQIGTPHMRRGPDGPRTLCNACGIAWRKDSPVANMHHAFLGST</sequence>
<dbReference type="GO" id="GO:0043565">
    <property type="term" value="F:sequence-specific DNA binding"/>
    <property type="evidence" value="ECO:0007669"/>
    <property type="project" value="InterPro"/>
</dbReference>
<evidence type="ECO:0000259" key="2">
    <source>
        <dbReference type="SMART" id="SM00401"/>
    </source>
</evidence>
<dbReference type="Gene3D" id="3.30.50.10">
    <property type="entry name" value="Erythroid Transcription Factor GATA-1, subunit A"/>
    <property type="match status" value="1"/>
</dbReference>
<dbReference type="InterPro" id="IPR013088">
    <property type="entry name" value="Znf_NHR/GATA"/>
</dbReference>
<proteinExistence type="predicted"/>
<comment type="caution">
    <text evidence="3">The sequence shown here is derived from an EMBL/GenBank/DDBJ whole genome shotgun (WGS) entry which is preliminary data.</text>
</comment>
<dbReference type="PANTHER" id="PTHR46125:SF15">
    <property type="entry name" value="GATA TRANSCRIPTION FACTOR 19-LIKE ISOFORM X1"/>
    <property type="match status" value="1"/>
</dbReference>
<dbReference type="SMART" id="SM00401">
    <property type="entry name" value="ZnF_GATA"/>
    <property type="match status" value="1"/>
</dbReference>
<feature type="domain" description="GATA-type" evidence="2">
    <location>
        <begin position="32"/>
        <end position="86"/>
    </location>
</feature>
<dbReference type="CDD" id="cd00202">
    <property type="entry name" value="ZnF_GATA"/>
    <property type="match status" value="1"/>
</dbReference>
<dbReference type="OrthoDB" id="694557at2759"/>
<evidence type="ECO:0000313" key="4">
    <source>
        <dbReference type="Proteomes" id="UP000623129"/>
    </source>
</evidence>
<dbReference type="SUPFAM" id="SSF57716">
    <property type="entry name" value="Glucocorticoid receptor-like (DNA-binding domain)"/>
    <property type="match status" value="1"/>
</dbReference>
<keyword evidence="4" id="KW-1185">Reference proteome</keyword>
<dbReference type="AlphaFoldDB" id="A0A833VF25"/>